<comment type="caution">
    <text evidence="1">The sequence shown here is derived from an EMBL/GenBank/DDBJ whole genome shotgun (WGS) entry which is preliminary data.</text>
</comment>
<dbReference type="GO" id="GO:0003677">
    <property type="term" value="F:DNA binding"/>
    <property type="evidence" value="ECO:0007669"/>
    <property type="project" value="UniProtKB-KW"/>
</dbReference>
<proteinExistence type="predicted"/>
<reference evidence="1" key="1">
    <citation type="journal article" date="2014" name="Int. J. Syst. Evol. Microbiol.">
        <title>Complete genome sequence of Corynebacterium casei LMG S-19264T (=DSM 44701T), isolated from a smear-ripened cheese.</title>
        <authorList>
            <consortium name="US DOE Joint Genome Institute (JGI-PGF)"/>
            <person name="Walter F."/>
            <person name="Albersmeier A."/>
            <person name="Kalinowski J."/>
            <person name="Ruckert C."/>
        </authorList>
    </citation>
    <scope>NUCLEOTIDE SEQUENCE</scope>
    <source>
        <strain evidence="1">CGMCC 1.15367</strain>
    </source>
</reference>
<dbReference type="SUPFAM" id="SSF47413">
    <property type="entry name" value="lambda repressor-like DNA-binding domains"/>
    <property type="match status" value="1"/>
</dbReference>
<keyword evidence="2" id="KW-1185">Reference proteome</keyword>
<gene>
    <name evidence="1" type="ORF">GCM10011390_21870</name>
</gene>
<name>A0A917E4F3_9HYPH</name>
<accession>A0A917E4F3</accession>
<sequence length="99" mass="11307">MSRVGEDLIEAFEEMAADLRGDTRAESYEIPADVMTPERIRALRSKLATSTRAFEQEFAIPARTMEAYEQGRRRPDRATITLLRVIEREPDAVRRALAP</sequence>
<evidence type="ECO:0000313" key="2">
    <source>
        <dbReference type="Proteomes" id="UP000644699"/>
    </source>
</evidence>
<evidence type="ECO:0000313" key="1">
    <source>
        <dbReference type="EMBL" id="GGE02618.1"/>
    </source>
</evidence>
<dbReference type="RefSeq" id="WP_188908370.1">
    <property type="nucleotide sequence ID" value="NZ_BMIQ01000003.1"/>
</dbReference>
<dbReference type="Gene3D" id="1.10.260.40">
    <property type="entry name" value="lambda repressor-like DNA-binding domains"/>
    <property type="match status" value="1"/>
</dbReference>
<dbReference type="EMBL" id="BMIQ01000003">
    <property type="protein sequence ID" value="GGE02618.1"/>
    <property type="molecule type" value="Genomic_DNA"/>
</dbReference>
<dbReference type="AlphaFoldDB" id="A0A917E4F3"/>
<keyword evidence="1" id="KW-0238">DNA-binding</keyword>
<organism evidence="1 2">
    <name type="scientific">Aureimonas endophytica</name>
    <dbReference type="NCBI Taxonomy" id="2027858"/>
    <lineage>
        <taxon>Bacteria</taxon>
        <taxon>Pseudomonadati</taxon>
        <taxon>Pseudomonadota</taxon>
        <taxon>Alphaproteobacteria</taxon>
        <taxon>Hyphomicrobiales</taxon>
        <taxon>Aurantimonadaceae</taxon>
        <taxon>Aureimonas</taxon>
    </lineage>
</organism>
<dbReference type="InterPro" id="IPR032758">
    <property type="entry name" value="MqsA/HigA-2"/>
</dbReference>
<dbReference type="InterPro" id="IPR010982">
    <property type="entry name" value="Lambda_DNA-bd_dom_sf"/>
</dbReference>
<dbReference type="Proteomes" id="UP000644699">
    <property type="component" value="Unassembled WGS sequence"/>
</dbReference>
<reference evidence="1" key="2">
    <citation type="submission" date="2020-09" db="EMBL/GenBank/DDBJ databases">
        <authorList>
            <person name="Sun Q."/>
            <person name="Zhou Y."/>
        </authorList>
    </citation>
    <scope>NUCLEOTIDE SEQUENCE</scope>
    <source>
        <strain evidence="1">CGMCC 1.15367</strain>
    </source>
</reference>
<dbReference type="Pfam" id="PF15731">
    <property type="entry name" value="MqsA_antitoxin"/>
    <property type="match status" value="1"/>
</dbReference>
<protein>
    <submittedName>
        <fullName evidence="1">DNA-binding protein</fullName>
    </submittedName>
</protein>